<evidence type="ECO:0000313" key="3">
    <source>
        <dbReference type="Proteomes" id="UP000054270"/>
    </source>
</evidence>
<dbReference type="Proteomes" id="UP000054270">
    <property type="component" value="Unassembled WGS sequence"/>
</dbReference>
<feature type="region of interest" description="Disordered" evidence="1">
    <location>
        <begin position="222"/>
        <end position="284"/>
    </location>
</feature>
<reference evidence="3" key="1">
    <citation type="submission" date="2014-04" db="EMBL/GenBank/DDBJ databases">
        <title>Evolutionary Origins and Diversification of the Mycorrhizal Mutualists.</title>
        <authorList>
            <consortium name="DOE Joint Genome Institute"/>
            <consortium name="Mycorrhizal Genomics Consortium"/>
            <person name="Kohler A."/>
            <person name="Kuo A."/>
            <person name="Nagy L.G."/>
            <person name="Floudas D."/>
            <person name="Copeland A."/>
            <person name="Barry K.W."/>
            <person name="Cichocki N."/>
            <person name="Veneault-Fourrey C."/>
            <person name="LaButti K."/>
            <person name="Lindquist E.A."/>
            <person name="Lipzen A."/>
            <person name="Lundell T."/>
            <person name="Morin E."/>
            <person name="Murat C."/>
            <person name="Riley R."/>
            <person name="Ohm R."/>
            <person name="Sun H."/>
            <person name="Tunlid A."/>
            <person name="Henrissat B."/>
            <person name="Grigoriev I.V."/>
            <person name="Hibbett D.S."/>
            <person name="Martin F."/>
        </authorList>
    </citation>
    <scope>NUCLEOTIDE SEQUENCE [LARGE SCALE GENOMIC DNA]</scope>
    <source>
        <strain evidence="3">FD-334 SS-4</strain>
    </source>
</reference>
<dbReference type="AlphaFoldDB" id="A0A0D2NCL3"/>
<name>A0A0D2NCL3_HYPSF</name>
<dbReference type="STRING" id="945553.A0A0D2NCL3"/>
<evidence type="ECO:0000256" key="1">
    <source>
        <dbReference type="SAM" id="MobiDB-lite"/>
    </source>
</evidence>
<proteinExistence type="predicted"/>
<dbReference type="OMA" id="NAHYYTH"/>
<dbReference type="OrthoDB" id="2668396at2759"/>
<dbReference type="EMBL" id="KN817614">
    <property type="protein sequence ID" value="KJA16824.1"/>
    <property type="molecule type" value="Genomic_DNA"/>
</dbReference>
<keyword evidence="3" id="KW-1185">Reference proteome</keyword>
<feature type="compositionally biased region" description="Low complexity" evidence="1">
    <location>
        <begin position="93"/>
        <end position="116"/>
    </location>
</feature>
<evidence type="ECO:0000313" key="2">
    <source>
        <dbReference type="EMBL" id="KJA16824.1"/>
    </source>
</evidence>
<organism evidence="2 3">
    <name type="scientific">Hypholoma sublateritium (strain FD-334 SS-4)</name>
    <dbReference type="NCBI Taxonomy" id="945553"/>
    <lineage>
        <taxon>Eukaryota</taxon>
        <taxon>Fungi</taxon>
        <taxon>Dikarya</taxon>
        <taxon>Basidiomycota</taxon>
        <taxon>Agaricomycotina</taxon>
        <taxon>Agaricomycetes</taxon>
        <taxon>Agaricomycetidae</taxon>
        <taxon>Agaricales</taxon>
        <taxon>Agaricineae</taxon>
        <taxon>Strophariaceae</taxon>
        <taxon>Hypholoma</taxon>
    </lineage>
</organism>
<accession>A0A0D2NCL3</accession>
<feature type="region of interest" description="Disordered" evidence="1">
    <location>
        <begin position="29"/>
        <end position="59"/>
    </location>
</feature>
<sequence>MAVAAAPAHYIRTIHTSFTAAHPRSAHAAPAAWAVRAAPKDREHAPHPHPHHHQYQQQPLQVPAYPAQPVSISTHNAHYYTHHLQAPAPPNSPSAVPVRRRAGAPAAAAGAGPSPAGAGGRRRSVSIRMPPTYAPASRGRPAGAQGYKFDPFADDEAPAAPLSVTSPLSGGFAANRQQAPAYGSGNAAPYTIHIPAAQPTEIEQYTPAPPARSARPARLRSLIPINGPLPGTAPTTLSSTTTLSTTTTTRPSSPPPAPSARTTLTRSPSPPTSTPTRMSAPPQAPNLSKIVAGILLNRVHAVGKPMRRRVLAGGAGAGAAGYRKSCLSSVISVEL</sequence>
<protein>
    <submittedName>
        <fullName evidence="2">Uncharacterized protein</fullName>
    </submittedName>
</protein>
<gene>
    <name evidence="2" type="ORF">HYPSUDRAFT_58004</name>
</gene>
<feature type="region of interest" description="Disordered" evidence="1">
    <location>
        <begin position="83"/>
        <end position="124"/>
    </location>
</feature>
<feature type="compositionally biased region" description="Low complexity" evidence="1">
    <location>
        <begin position="232"/>
        <end position="251"/>
    </location>
</feature>